<evidence type="ECO:0000259" key="5">
    <source>
        <dbReference type="PROSITE" id="PS50106"/>
    </source>
</evidence>
<dbReference type="SUPFAM" id="SSF50156">
    <property type="entry name" value="PDZ domain-like"/>
    <property type="match status" value="1"/>
</dbReference>
<evidence type="ECO:0000256" key="3">
    <source>
        <dbReference type="SAM" id="MobiDB-lite"/>
    </source>
</evidence>
<feature type="compositionally biased region" description="Basic and acidic residues" evidence="3">
    <location>
        <begin position="1143"/>
        <end position="1154"/>
    </location>
</feature>
<feature type="region of interest" description="Disordered" evidence="3">
    <location>
        <begin position="1522"/>
        <end position="1573"/>
    </location>
</feature>
<feature type="domain" description="PDZ" evidence="5">
    <location>
        <begin position="699"/>
        <end position="796"/>
    </location>
</feature>
<dbReference type="GO" id="GO:0043197">
    <property type="term" value="C:dendritic spine"/>
    <property type="evidence" value="ECO:0007669"/>
    <property type="project" value="TreeGrafter"/>
</dbReference>
<dbReference type="InterPro" id="IPR013761">
    <property type="entry name" value="SAM/pointed_sf"/>
</dbReference>
<feature type="compositionally biased region" description="Basic and acidic residues" evidence="3">
    <location>
        <begin position="163"/>
        <end position="180"/>
    </location>
</feature>
<gene>
    <name evidence="6" type="ORF">GSLYS_00018040001</name>
</gene>
<feature type="region of interest" description="Disordered" evidence="3">
    <location>
        <begin position="1143"/>
        <end position="1330"/>
    </location>
</feature>
<accession>A0AAV2ICG6</accession>
<dbReference type="InterPro" id="IPR036034">
    <property type="entry name" value="PDZ_sf"/>
</dbReference>
<feature type="region of interest" description="Disordered" evidence="3">
    <location>
        <begin position="451"/>
        <end position="511"/>
    </location>
</feature>
<keyword evidence="7" id="KW-1185">Reference proteome</keyword>
<dbReference type="Proteomes" id="UP001497497">
    <property type="component" value="Unassembled WGS sequence"/>
</dbReference>
<dbReference type="Pfam" id="PF00536">
    <property type="entry name" value="SAM_1"/>
    <property type="match status" value="1"/>
</dbReference>
<feature type="region of interest" description="Disordered" evidence="3">
    <location>
        <begin position="541"/>
        <end position="590"/>
    </location>
</feature>
<reference evidence="6 7" key="1">
    <citation type="submission" date="2024-04" db="EMBL/GenBank/DDBJ databases">
        <authorList>
            <consortium name="Genoscope - CEA"/>
            <person name="William W."/>
        </authorList>
    </citation>
    <scope>NUCLEOTIDE SEQUENCE [LARGE SCALE GENOMIC DNA]</scope>
</reference>
<dbReference type="PROSITE" id="PS50106">
    <property type="entry name" value="PDZ"/>
    <property type="match status" value="1"/>
</dbReference>
<feature type="compositionally biased region" description="Acidic residues" evidence="3">
    <location>
        <begin position="1155"/>
        <end position="1164"/>
    </location>
</feature>
<dbReference type="PANTHER" id="PTHR24135:SF28">
    <property type="entry name" value="LD13733P"/>
    <property type="match status" value="1"/>
</dbReference>
<feature type="region of interest" description="Disordered" evidence="3">
    <location>
        <begin position="1414"/>
        <end position="1474"/>
    </location>
</feature>
<feature type="region of interest" description="Disordered" evidence="3">
    <location>
        <begin position="1699"/>
        <end position="1819"/>
    </location>
</feature>
<evidence type="ECO:0000256" key="1">
    <source>
        <dbReference type="ARBA" id="ARBA00023018"/>
    </source>
</evidence>
<feature type="compositionally biased region" description="Pro residues" evidence="3">
    <location>
        <begin position="1286"/>
        <end position="1304"/>
    </location>
</feature>
<keyword evidence="1" id="KW-0770">Synapse</keyword>
<feature type="region of interest" description="Disordered" evidence="3">
    <location>
        <begin position="965"/>
        <end position="998"/>
    </location>
</feature>
<dbReference type="PROSITE" id="PS50105">
    <property type="entry name" value="SAM_DOMAIN"/>
    <property type="match status" value="1"/>
</dbReference>
<feature type="region of interest" description="Disordered" evidence="3">
    <location>
        <begin position="91"/>
        <end position="190"/>
    </location>
</feature>
<feature type="region of interest" description="Disordered" evidence="3">
    <location>
        <begin position="818"/>
        <end position="841"/>
    </location>
</feature>
<feature type="compositionally biased region" description="Basic and acidic residues" evidence="3">
    <location>
        <begin position="1760"/>
        <end position="1770"/>
    </location>
</feature>
<dbReference type="PANTHER" id="PTHR24135">
    <property type="entry name" value="SH3 AND MULTIPLE ANKYRIN REPEAT DOMAINS PROTEIN"/>
    <property type="match status" value="1"/>
</dbReference>
<dbReference type="InterPro" id="IPR001660">
    <property type="entry name" value="SAM"/>
</dbReference>
<feature type="compositionally biased region" description="Low complexity" evidence="3">
    <location>
        <begin position="1222"/>
        <end position="1234"/>
    </location>
</feature>
<dbReference type="SUPFAM" id="SSF47769">
    <property type="entry name" value="SAM/Pointed domain"/>
    <property type="match status" value="1"/>
</dbReference>
<dbReference type="GO" id="GO:0030160">
    <property type="term" value="F:synaptic receptor adaptor activity"/>
    <property type="evidence" value="ECO:0007669"/>
    <property type="project" value="TreeGrafter"/>
</dbReference>
<feature type="compositionally biased region" description="Low complexity" evidence="3">
    <location>
        <begin position="1199"/>
        <end position="1210"/>
    </location>
</feature>
<dbReference type="EMBL" id="CAXITT010000626">
    <property type="protein sequence ID" value="CAL1544527.1"/>
    <property type="molecule type" value="Genomic_DNA"/>
</dbReference>
<comment type="subcellular location">
    <subcellularLocation>
        <location evidence="2">Postsynaptic density</location>
    </subcellularLocation>
</comment>
<feature type="compositionally biased region" description="Basic and acidic residues" evidence="3">
    <location>
        <begin position="1420"/>
        <end position="1434"/>
    </location>
</feature>
<feature type="compositionally biased region" description="Low complexity" evidence="3">
    <location>
        <begin position="1535"/>
        <end position="1555"/>
    </location>
</feature>
<evidence type="ECO:0000313" key="7">
    <source>
        <dbReference type="Proteomes" id="UP001497497"/>
    </source>
</evidence>
<feature type="compositionally biased region" description="Pro residues" evidence="3">
    <location>
        <begin position="96"/>
        <end position="105"/>
    </location>
</feature>
<dbReference type="SMART" id="SM00228">
    <property type="entry name" value="PDZ"/>
    <property type="match status" value="1"/>
</dbReference>
<feature type="compositionally biased region" description="Basic and acidic residues" evidence="3">
    <location>
        <begin position="1448"/>
        <end position="1462"/>
    </location>
</feature>
<feature type="compositionally biased region" description="Polar residues" evidence="3">
    <location>
        <begin position="1435"/>
        <end position="1447"/>
    </location>
</feature>
<dbReference type="SMART" id="SM00454">
    <property type="entry name" value="SAM"/>
    <property type="match status" value="1"/>
</dbReference>
<dbReference type="Pfam" id="PF00595">
    <property type="entry name" value="PDZ"/>
    <property type="match status" value="1"/>
</dbReference>
<organism evidence="6 7">
    <name type="scientific">Lymnaea stagnalis</name>
    <name type="common">Great pond snail</name>
    <name type="synonym">Helix stagnalis</name>
    <dbReference type="NCBI Taxonomy" id="6523"/>
    <lineage>
        <taxon>Eukaryota</taxon>
        <taxon>Metazoa</taxon>
        <taxon>Spiralia</taxon>
        <taxon>Lophotrochozoa</taxon>
        <taxon>Mollusca</taxon>
        <taxon>Gastropoda</taxon>
        <taxon>Heterobranchia</taxon>
        <taxon>Euthyneura</taxon>
        <taxon>Panpulmonata</taxon>
        <taxon>Hygrophila</taxon>
        <taxon>Lymnaeoidea</taxon>
        <taxon>Lymnaeidae</taxon>
        <taxon>Lymnaea</taxon>
    </lineage>
</organism>
<sequence length="1895" mass="203740">GQGRRFDHGQADLTISFDNSREHLFQNQEVTRGGGADISPQREIIHVNFPGDSWFSSLDKSSSKDQVGSEHTIELDSLRVGNGVSSDWSYGSGIPRPIPNSPNAPCPAAVGSGDSVLGPGDSNESPGPPSPLRSAKRTHGANQPPFSHQVGLIKATGETSENGNKEESGRDKLGDHERGTGHGPGENGGVSLLLGVQGSDVLGRECSSYGYNNSVDTARGLGEGINSTRGLIQTTEVTALLSQDFITETRVVYDSLRTGGGTRVVPYTSFPRKLVSVTSFTDNTSGDQVVADTGRSLDDQSDRTLDDPAPEQVRSVVLDNHLSDWDAGSSSGSEHDYHRLRSLANSNESLTAVFSRHATLPLKLRADRTLTGSHHNLDVQQDDFQHLASSQSAPNSSRRHKPKSGVKFLARAFFKDKSESISDVTYEITETRFVNSLDDIKPDGAASSRAKHWLASDGRDVARGQSRVAGAPTHTDTQNDDAMLSSRNHDHELLPPSALGPHDGRSGHYATGSLARSKSLFSSTPSLFVKSTPEDKFWKKEMKREKEERKRLEEERKRREKEEKKRLEEEKKRRKMLKKSATVSGKNSPRDRTYVIRPIENIYSQPQFRMRAVHIDYQDDPRLPPPHQPPPPPPGHYATARMALRDGYSIYASTPDMARVEQVYGTTTRRPTPVVPPSSHYAAPYGYVDAHTREQRPRVVLLHRSAEGYGFVLRGAKSKIPTGGGFNDFTPTPEYPALQYLDSVDPGSQADRAGLKGGDFIIEINGENVVRASHEHVVHLIRSSSDILTLKVITVTPTDRTPADWLMHADGAMTLPARKKQAAPLPPQRDPRTSLSFSKASSKSMTEGLAEIEKLDAAIAEFEGQESIRRHSLHGLQAADDPKVASIRGSHTVKRVSVVDYESLISGEPSRVGDKEHVSPAEARIKKYHKKSASQSMERSKSTPDIISALESQYDSQYAMTGIHTGNHLGGKTSGTWTKNRAPPPPPHTTAYTGTLQASSSDPPYLMAAVGGGSGAYGRAGHAATPELPDRRIANQRTSPGAPATPEVVRINTGVKSSNYANVRSEIESGISKESSYESSFRPGANAKLVDSSKGSLQAKKNSPNMDRNITFADDRVMENAQKFIQKHPNATLLVTADIHLDDPVSGKKNKEETLYEPEPDYDSGDERSSPARFQNSMSAPRSSVDGINTTNVVRQNKSSVTVISISSDSNKGANKPPAPHSSPSSGSSHRSSPIFNRVQDKPITNTPGQKSQPSSAESSRRSSVQSNLSSEGTVDRNGRMQVSSAPPPPPPPGPPPPPPPPIQPLLGTSPTGSTNSTLSRRHQNDVASALPGRISAEDIMAAVAERKSRLEVEGPRLLDVKPISTSKSTHELNQEALKAAVALRKSRLEQNEDKSVLDEIEARLNRNKKLQAAKFLGGDPKRTSEIPKKEEPKANSSAGSAVASTVKSEDHPDSSVLKPKDLTPGLEPKSTVALGKVSPVASLKSTNNTEKASTAPKASLNAEIGGTIDFRSRLKPVDVKSSNSSVSLQPKGGAPASATTPATATTQVTAPTSPKNKTASAAPLLPMGQKSNASAVPVSETIINSSIMKPQETVSPAVTSSSADYIALAEKARQEYLKKKASGNLQSHIEKKGPVEITPSRKNTPGSPTAVVASKPTGMTLIDVKPAKHSGEKVHVTKLDNKDLSNGKANVAVIGVTEDHSHTEQSLSNGTMKKPKSNGNTSPPPGLIPAPHHGTQPMDNASFVSSVSSLSTLSSEPGDGGHHDGRSIEDLIAPPPPPPLDYDDLGDQDAFIPPPPQFLEIDSNANESQTMDKNSKPFATKSVSSWSCLDVLDWLDSLGLPQYRVSFAKACVDGSKLVDMGRNEFINLGVTQVGHRMSLERSVKKLNMGASTNL</sequence>
<proteinExistence type="predicted"/>
<feature type="compositionally biased region" description="Low complexity" evidence="3">
    <location>
        <begin position="1743"/>
        <end position="1756"/>
    </location>
</feature>
<evidence type="ECO:0000259" key="4">
    <source>
        <dbReference type="PROSITE" id="PS50105"/>
    </source>
</evidence>
<dbReference type="InterPro" id="IPR001478">
    <property type="entry name" value="PDZ"/>
</dbReference>
<feature type="compositionally biased region" description="Polar residues" evidence="3">
    <location>
        <begin position="1705"/>
        <end position="1722"/>
    </location>
</feature>
<feature type="compositionally biased region" description="Basic and acidic residues" evidence="3">
    <location>
        <begin position="541"/>
        <end position="571"/>
    </location>
</feature>
<feature type="compositionally biased region" description="Polar residues" evidence="3">
    <location>
        <begin position="1804"/>
        <end position="1813"/>
    </location>
</feature>
<protein>
    <submittedName>
        <fullName evidence="6">Uncharacterized protein</fullName>
    </submittedName>
</protein>
<evidence type="ECO:0000313" key="6">
    <source>
        <dbReference type="EMBL" id="CAL1544527.1"/>
    </source>
</evidence>
<dbReference type="GO" id="GO:0035255">
    <property type="term" value="F:ionotropic glutamate receptor binding"/>
    <property type="evidence" value="ECO:0007669"/>
    <property type="project" value="TreeGrafter"/>
</dbReference>
<feature type="region of interest" description="Disordered" evidence="3">
    <location>
        <begin position="285"/>
        <end position="311"/>
    </location>
</feature>
<feature type="compositionally biased region" description="Basic and acidic residues" evidence="3">
    <location>
        <begin position="295"/>
        <end position="306"/>
    </location>
</feature>
<name>A0AAV2ICG6_LYMST</name>
<dbReference type="GO" id="GO:0045211">
    <property type="term" value="C:postsynaptic membrane"/>
    <property type="evidence" value="ECO:0007669"/>
    <property type="project" value="TreeGrafter"/>
</dbReference>
<comment type="caution">
    <text evidence="6">The sequence shown here is derived from an EMBL/GenBank/DDBJ whole genome shotgun (WGS) entry which is preliminary data.</text>
</comment>
<dbReference type="CDD" id="cd06746">
    <property type="entry name" value="PDZ_SHANK1_3-like"/>
    <property type="match status" value="1"/>
</dbReference>
<feature type="compositionally biased region" description="Polar residues" evidence="3">
    <location>
        <begin position="1307"/>
        <end position="1319"/>
    </location>
</feature>
<evidence type="ECO:0000256" key="2">
    <source>
        <dbReference type="ARBA" id="ARBA00034105"/>
    </source>
</evidence>
<feature type="compositionally biased region" description="Polar residues" evidence="3">
    <location>
        <begin position="1172"/>
        <end position="1198"/>
    </location>
</feature>
<dbReference type="GO" id="GO:0014069">
    <property type="term" value="C:postsynaptic density"/>
    <property type="evidence" value="ECO:0007669"/>
    <property type="project" value="UniProtKB-SubCell"/>
</dbReference>
<dbReference type="Gene3D" id="1.10.150.50">
    <property type="entry name" value="Transcription Factor, Ets-1"/>
    <property type="match status" value="1"/>
</dbReference>
<feature type="non-terminal residue" evidence="6">
    <location>
        <position position="1"/>
    </location>
</feature>
<dbReference type="InterPro" id="IPR051569">
    <property type="entry name" value="SHANK"/>
</dbReference>
<feature type="compositionally biased region" description="Low complexity" evidence="3">
    <location>
        <begin position="1252"/>
        <end position="1271"/>
    </location>
</feature>
<dbReference type="Gene3D" id="2.30.42.10">
    <property type="match status" value="1"/>
</dbReference>
<feature type="domain" description="SAM" evidence="4">
    <location>
        <begin position="1827"/>
        <end position="1890"/>
    </location>
</feature>